<dbReference type="AlphaFoldDB" id="A0A1I2GIM4"/>
<protein>
    <submittedName>
        <fullName evidence="2">Uncharacterized protein</fullName>
    </submittedName>
</protein>
<evidence type="ECO:0000256" key="1">
    <source>
        <dbReference type="SAM" id="MobiDB-lite"/>
    </source>
</evidence>
<sequence length="68" mass="7064">MGHRMNCSTTPKNLVEQGGANTPLNHCSTTPPPKGGEGGGGAVSGPSEVVEQIDHFRPLTASQERHLS</sequence>
<proteinExistence type="predicted"/>
<reference evidence="3" key="1">
    <citation type="submission" date="2016-10" db="EMBL/GenBank/DDBJ databases">
        <authorList>
            <person name="Varghese N."/>
            <person name="Submissions S."/>
        </authorList>
    </citation>
    <scope>NUCLEOTIDE SEQUENCE [LARGE SCALE GENOMIC DNA]</scope>
    <source>
        <strain evidence="3">DSM 11443</strain>
    </source>
</reference>
<dbReference type="Proteomes" id="UP000198977">
    <property type="component" value="Unassembled WGS sequence"/>
</dbReference>
<feature type="compositionally biased region" description="Polar residues" evidence="1">
    <location>
        <begin position="19"/>
        <end position="29"/>
    </location>
</feature>
<evidence type="ECO:0000313" key="3">
    <source>
        <dbReference type="Proteomes" id="UP000198977"/>
    </source>
</evidence>
<organism evidence="2 3">
    <name type="scientific">Sulfitobacter brevis</name>
    <dbReference type="NCBI Taxonomy" id="74348"/>
    <lineage>
        <taxon>Bacteria</taxon>
        <taxon>Pseudomonadati</taxon>
        <taxon>Pseudomonadota</taxon>
        <taxon>Alphaproteobacteria</taxon>
        <taxon>Rhodobacterales</taxon>
        <taxon>Roseobacteraceae</taxon>
        <taxon>Sulfitobacter</taxon>
    </lineage>
</organism>
<gene>
    <name evidence="2" type="ORF">SAMN04488523_1255</name>
</gene>
<feature type="compositionally biased region" description="Polar residues" evidence="1">
    <location>
        <begin position="1"/>
        <end position="12"/>
    </location>
</feature>
<evidence type="ECO:0000313" key="2">
    <source>
        <dbReference type="EMBL" id="SFF17063.1"/>
    </source>
</evidence>
<feature type="region of interest" description="Disordered" evidence="1">
    <location>
        <begin position="1"/>
        <end position="68"/>
    </location>
</feature>
<dbReference type="STRING" id="74348.SAMN04488523_1255"/>
<dbReference type="EMBL" id="FOMW01000025">
    <property type="protein sequence ID" value="SFF17063.1"/>
    <property type="molecule type" value="Genomic_DNA"/>
</dbReference>
<accession>A0A1I2GIM4</accession>
<keyword evidence="3" id="KW-1185">Reference proteome</keyword>
<name>A0A1I2GIM4_9RHOB</name>
<feature type="compositionally biased region" description="Basic and acidic residues" evidence="1">
    <location>
        <begin position="52"/>
        <end position="68"/>
    </location>
</feature>